<dbReference type="RefSeq" id="XP_040660418.1">
    <property type="nucleotide sequence ID" value="XM_040799535.1"/>
</dbReference>
<comment type="catalytic activity">
    <reaction evidence="1">
        <text>S-ubiquitinyl-[E2 ubiquitin-conjugating enzyme]-L-cysteine + [acceptor protein]-L-lysine = [E2 ubiquitin-conjugating enzyme]-L-cysteine + N(6)-ubiquitinyl-[acceptor protein]-L-lysine.</text>
        <dbReference type="EC" id="2.3.2.26"/>
    </reaction>
</comment>
<dbReference type="EMBL" id="LAYC01000001">
    <property type="protein sequence ID" value="KYK61066.1"/>
    <property type="molecule type" value="Genomic_DNA"/>
</dbReference>
<dbReference type="GO" id="GO:0000209">
    <property type="term" value="P:protein polyubiquitination"/>
    <property type="evidence" value="ECO:0007669"/>
    <property type="project" value="InterPro"/>
</dbReference>
<evidence type="ECO:0000256" key="2">
    <source>
        <dbReference type="ARBA" id="ARBA00012485"/>
    </source>
</evidence>
<evidence type="ECO:0000256" key="3">
    <source>
        <dbReference type="ARBA" id="ARBA00022679"/>
    </source>
</evidence>
<protein>
    <recommendedName>
        <fullName evidence="2">HECT-type E3 ubiquitin transferase</fullName>
        <ecNumber evidence="2">2.3.2.26</ecNumber>
    </recommendedName>
</protein>
<evidence type="ECO:0000313" key="8">
    <source>
        <dbReference type="EMBL" id="KYK61066.1"/>
    </source>
</evidence>
<feature type="compositionally biased region" description="Basic and acidic residues" evidence="6">
    <location>
        <begin position="281"/>
        <end position="296"/>
    </location>
</feature>
<dbReference type="SUPFAM" id="SSF56204">
    <property type="entry name" value="Hect, E3 ligase catalytic domain"/>
    <property type="match status" value="1"/>
</dbReference>
<organism evidence="8 9">
    <name type="scientific">Drechmeria coniospora</name>
    <name type="common">Nematophagous fungus</name>
    <name type="synonym">Meria coniospora</name>
    <dbReference type="NCBI Taxonomy" id="98403"/>
    <lineage>
        <taxon>Eukaryota</taxon>
        <taxon>Fungi</taxon>
        <taxon>Dikarya</taxon>
        <taxon>Ascomycota</taxon>
        <taxon>Pezizomycotina</taxon>
        <taxon>Sordariomycetes</taxon>
        <taxon>Hypocreomycetidae</taxon>
        <taxon>Hypocreales</taxon>
        <taxon>Ophiocordycipitaceae</taxon>
        <taxon>Drechmeria</taxon>
    </lineage>
</organism>
<feature type="region of interest" description="Disordered" evidence="6">
    <location>
        <begin position="420"/>
        <end position="455"/>
    </location>
</feature>
<feature type="active site" description="Glycyl thioester intermediate" evidence="5">
    <location>
        <position position="1255"/>
    </location>
</feature>
<dbReference type="STRING" id="98403.A0A151GVD7"/>
<dbReference type="EC" id="2.3.2.26" evidence="2"/>
<dbReference type="PROSITE" id="PS50237">
    <property type="entry name" value="HECT"/>
    <property type="match status" value="1"/>
</dbReference>
<evidence type="ECO:0000313" key="9">
    <source>
        <dbReference type="Proteomes" id="UP000076580"/>
    </source>
</evidence>
<dbReference type="SMART" id="SM00119">
    <property type="entry name" value="HECTc"/>
    <property type="match status" value="1"/>
</dbReference>
<dbReference type="InterPro" id="IPR035983">
    <property type="entry name" value="Hect_E3_ubiquitin_ligase"/>
</dbReference>
<dbReference type="PANTHER" id="PTHR45700:SF8">
    <property type="entry name" value="HECT-TYPE E3 UBIQUITIN TRANSFERASE"/>
    <property type="match status" value="1"/>
</dbReference>
<dbReference type="Proteomes" id="UP000076580">
    <property type="component" value="Chromosome 01"/>
</dbReference>
<dbReference type="GeneID" id="63714850"/>
<dbReference type="InterPro" id="IPR032353">
    <property type="entry name" value="AZUL"/>
</dbReference>
<dbReference type="InterPro" id="IPR042556">
    <property type="entry name" value="AZUL_sf"/>
</dbReference>
<dbReference type="GO" id="GO:0061630">
    <property type="term" value="F:ubiquitin protein ligase activity"/>
    <property type="evidence" value="ECO:0007669"/>
    <property type="project" value="UniProtKB-EC"/>
</dbReference>
<evidence type="ECO:0000256" key="1">
    <source>
        <dbReference type="ARBA" id="ARBA00000885"/>
    </source>
</evidence>
<evidence type="ECO:0000259" key="7">
    <source>
        <dbReference type="PROSITE" id="PS50237"/>
    </source>
</evidence>
<feature type="compositionally biased region" description="Low complexity" evidence="6">
    <location>
        <begin position="420"/>
        <end position="429"/>
    </location>
</feature>
<dbReference type="Gene3D" id="3.30.2160.10">
    <property type="entry name" value="Hect, E3 ligase catalytic domain"/>
    <property type="match status" value="1"/>
</dbReference>
<keyword evidence="4 5" id="KW-0833">Ubl conjugation pathway</keyword>
<dbReference type="PANTHER" id="PTHR45700">
    <property type="entry name" value="UBIQUITIN-PROTEIN LIGASE E3C"/>
    <property type="match status" value="1"/>
</dbReference>
<dbReference type="Gene3D" id="6.10.130.10">
    <property type="entry name" value="Ubiquitin-protein ligase E3A, N-terminal zinc-binding domain (AZUL)"/>
    <property type="match status" value="1"/>
</dbReference>
<reference evidence="8 9" key="1">
    <citation type="journal article" date="2016" name="Sci. Rep.">
        <title>Insights into Adaptations to a Near-Obligate Nematode Endoparasitic Lifestyle from the Finished Genome of Drechmeria coniospora.</title>
        <authorList>
            <person name="Zhang L."/>
            <person name="Zhou Z."/>
            <person name="Guo Q."/>
            <person name="Fokkens L."/>
            <person name="Miskei M."/>
            <person name="Pocsi I."/>
            <person name="Zhang W."/>
            <person name="Chen M."/>
            <person name="Wang L."/>
            <person name="Sun Y."/>
            <person name="Donzelli B.G."/>
            <person name="Gibson D.M."/>
            <person name="Nelson D.R."/>
            <person name="Luo J.G."/>
            <person name="Rep M."/>
            <person name="Liu H."/>
            <person name="Yang S."/>
            <person name="Wang J."/>
            <person name="Krasnoff S.B."/>
            <person name="Xu Y."/>
            <person name="Molnar I."/>
            <person name="Lin M."/>
        </authorList>
    </citation>
    <scope>NUCLEOTIDE SEQUENCE [LARGE SCALE GENOMIC DNA]</scope>
    <source>
        <strain evidence="8 9">ARSEF 6962</strain>
    </source>
</reference>
<feature type="region of interest" description="Disordered" evidence="6">
    <location>
        <begin position="176"/>
        <end position="228"/>
    </location>
</feature>
<proteinExistence type="predicted"/>
<dbReference type="Gene3D" id="3.90.1750.10">
    <property type="entry name" value="Hect, E3 ligase catalytic domains"/>
    <property type="match status" value="1"/>
</dbReference>
<evidence type="ECO:0000256" key="4">
    <source>
        <dbReference type="ARBA" id="ARBA00022786"/>
    </source>
</evidence>
<dbReference type="FunFam" id="3.30.2410.10:FF:000003">
    <property type="entry name" value="probable E3 ubiquitin-protein ligase HERC4 isoform X1"/>
    <property type="match status" value="1"/>
</dbReference>
<name>A0A151GVD7_DRECN</name>
<dbReference type="InParanoid" id="A0A151GVD7"/>
<feature type="domain" description="HECT" evidence="7">
    <location>
        <begin position="934"/>
        <end position="1287"/>
    </location>
</feature>
<feature type="region of interest" description="Disordered" evidence="6">
    <location>
        <begin position="272"/>
        <end position="398"/>
    </location>
</feature>
<dbReference type="InterPro" id="IPR000569">
    <property type="entry name" value="HECT_dom"/>
</dbReference>
<evidence type="ECO:0000256" key="6">
    <source>
        <dbReference type="SAM" id="MobiDB-lite"/>
    </source>
</evidence>
<dbReference type="Gene3D" id="3.30.2410.10">
    <property type="entry name" value="Hect, E3 ligase catalytic domain"/>
    <property type="match status" value="1"/>
</dbReference>
<gene>
    <name evidence="8" type="ORF">DCS_02207</name>
</gene>
<dbReference type="Pfam" id="PF16558">
    <property type="entry name" value="AZUL"/>
    <property type="match status" value="1"/>
</dbReference>
<keyword evidence="9" id="KW-1185">Reference proteome</keyword>
<evidence type="ECO:0000256" key="5">
    <source>
        <dbReference type="PROSITE-ProRule" id="PRU00104"/>
    </source>
</evidence>
<keyword evidence="3" id="KW-0808">Transferase</keyword>
<accession>A0A151GVD7</accession>
<dbReference type="Pfam" id="PF00632">
    <property type="entry name" value="HECT"/>
    <property type="match status" value="1"/>
</dbReference>
<feature type="region of interest" description="Disordered" evidence="6">
    <location>
        <begin position="512"/>
        <end position="538"/>
    </location>
</feature>
<sequence length="1287" mass="144664">MSPSNLHSMAGADLVEPAHGRRGDRKSRRGPLDQEDLIAGLWREAPFARLPHDAPQGLRDLVQDVDNPHRVYTIHRASRRHGFQLLVARYVLQLREGCGNKQCSTSTCFTLRKRLVGKSPIRRYSPNSARTLAVYLASQDNPDRGLCPYLRRSNDPPVAVNTLVFSALFPLPASTTDQFPKTQHSPKKDLHPDSSSSMSEQAAMPSVQGDANREESPATAEPAPKLSIHERATCKDHRSFAAAAFGTVAFKMLEWLTPQGIEHISKELAEIGQVEPSPNAEGHDTTTVREAHRSPDSRQSLDGIPRQDGKPRSTKHIREKAVPISQQEELAPPTRTPAKPKHGSRGSVRAPSTSNRRASVEPLPTPAPREESKSTPKSQPLNSFHPHTARMAPNAMSRPLPEFPLKPAFFENVPCLSPQPVDDVVVDPGSSDKEDSDDLTDTVTSPLGSPLRSPAKVGVDVDDLVMDASERRNCLLPQSLPRLDVEVVDFICDVFQEDYTFEKRFVGPLSPAESFPAPQNRQRKLAPRRRRSDSTVPRRQWKAFNEQTLFDVLSNPRSLVGSFTKDGKLYDSLTMWYCMLRMTRVAPSLVLHSLWLAARCLFVPPEALKSLRSQASNLFSGDAAPLTNFEASCVMSVCLHALVASAPYVTDTKTLFDMSRIRSHGVVGGRGTAIRQPPSMCLEYEDAFSNDLALRLARRLFCAITARRYFVDVAECDSTVDTECGDLDILRPMLRQLDSLGSDAAHILEFAPQDRLLHEARMPTLLLDWARTILLQDWDGEPEFSSDGPFYGAMSLMETMYEKRDTLLVPDVQFRVDYFSDRLDTLEMPVAWTGFTSTRQRHHLLDYPYLFSPETAVTFFRSINFSKMSRTFEESSSLKTRMNAIVDPGSLVTNPHHKVVLQDLLRTASSKYLVLDIGRQTVIRDAFDQLWRRQERELLRPLKIHLGEDGGEEGFDSGGVQQEFFRMAIAECLDPTYGAFTIDERTRMAWFVPDSVVEDWKFEMMGLLVSLAVYNGLTLPLTFPNALYRKLLGQSVNELYHVADGWPELAAGLTTLLEWDENEGLIEDVFARTYEFSVSSFGTHITREMAKEHASWPRGLFGEPSVRSMVDEAPLVTNDNRNDYVSDYIRYLTDVSVRPQYLAFERGFRACLDGKSLSLLSPATLQSLVEGVQEINISELRRHARYVGWDSSHRTIKDFWSIVKRYDDRLKRKLLEFVTASDRVPVGGMRNLQFVVQRNGEETGKGGHLPTAYTCYGTLLLPEYKDKDLLRERLGMALENAQGFGFA</sequence>
<dbReference type="InterPro" id="IPR044611">
    <property type="entry name" value="E3A/B/C-like"/>
</dbReference>
<feature type="compositionally biased region" description="Basic residues" evidence="6">
    <location>
        <begin position="521"/>
        <end position="531"/>
    </location>
</feature>
<comment type="caution">
    <text evidence="8">The sequence shown here is derived from an EMBL/GenBank/DDBJ whole genome shotgun (WGS) entry which is preliminary data.</text>
</comment>
<feature type="region of interest" description="Disordered" evidence="6">
    <location>
        <begin position="1"/>
        <end position="30"/>
    </location>
</feature>